<accession>A0ABY5VJQ4</accession>
<name>A0ABY5VJQ4_9FIRM</name>
<reference evidence="1" key="1">
    <citation type="journal article" date="2022" name="Cell">
        <title>Design, construction, and in vivo augmentation of a complex gut microbiome.</title>
        <authorList>
            <person name="Cheng A.G."/>
            <person name="Ho P.Y."/>
            <person name="Aranda-Diaz A."/>
            <person name="Jain S."/>
            <person name="Yu F.B."/>
            <person name="Meng X."/>
            <person name="Wang M."/>
            <person name="Iakiviak M."/>
            <person name="Nagashima K."/>
            <person name="Zhao A."/>
            <person name="Murugkar P."/>
            <person name="Patil A."/>
            <person name="Atabakhsh K."/>
            <person name="Weakley A."/>
            <person name="Yan J."/>
            <person name="Brumbaugh A.R."/>
            <person name="Higginbottom S."/>
            <person name="Dimas A."/>
            <person name="Shiver A.L."/>
            <person name="Deutschbauer A."/>
            <person name="Neff N."/>
            <person name="Sonnenburg J.L."/>
            <person name="Huang K.C."/>
            <person name="Fischbach M.A."/>
        </authorList>
    </citation>
    <scope>NUCLEOTIDE SEQUENCE</scope>
    <source>
        <strain evidence="1">DSM 19829</strain>
    </source>
</reference>
<proteinExistence type="predicted"/>
<dbReference type="RefSeq" id="WP_028529140.1">
    <property type="nucleotide sequence ID" value="NZ_CABLBR010000019.1"/>
</dbReference>
<evidence type="ECO:0000313" key="2">
    <source>
        <dbReference type="Proteomes" id="UP001060164"/>
    </source>
</evidence>
<evidence type="ECO:0000313" key="1">
    <source>
        <dbReference type="EMBL" id="UWP60424.1"/>
    </source>
</evidence>
<keyword evidence="2" id="KW-1185">Reference proteome</keyword>
<dbReference type="Proteomes" id="UP001060164">
    <property type="component" value="Chromosome"/>
</dbReference>
<sequence>MSEKVRYSEQQDAVSIIRTDEKMLNVILCLNETVVSIEDETEESGFRMEYEYDFNFFITNTLTEEEIQAHPEDYLEYSQNFYQGENLEDSFAAKDLGNVAQGSITPELIAPGAIKTEHIGEGVITAEQLKDGTVTEDKIALGAISANRLNMTTHILT</sequence>
<protein>
    <submittedName>
        <fullName evidence="1">Uncharacterized protein</fullName>
    </submittedName>
</protein>
<organism evidence="1 2">
    <name type="scientific">Ruminococcus gauvreauii</name>
    <dbReference type="NCBI Taxonomy" id="438033"/>
    <lineage>
        <taxon>Bacteria</taxon>
        <taxon>Bacillati</taxon>
        <taxon>Bacillota</taxon>
        <taxon>Clostridia</taxon>
        <taxon>Eubacteriales</taxon>
        <taxon>Oscillospiraceae</taxon>
        <taxon>Ruminococcus</taxon>
    </lineage>
</organism>
<dbReference type="EMBL" id="CP102290">
    <property type="protein sequence ID" value="UWP60424.1"/>
    <property type="molecule type" value="Genomic_DNA"/>
</dbReference>
<gene>
    <name evidence="1" type="ORF">NQ502_05120</name>
</gene>